<dbReference type="OrthoDB" id="6500128at2759"/>
<dbReference type="InterPro" id="IPR003593">
    <property type="entry name" value="AAA+_ATPase"/>
</dbReference>
<dbReference type="Pfam" id="PF24357">
    <property type="entry name" value="TMD0_ABC"/>
    <property type="match status" value="1"/>
</dbReference>
<evidence type="ECO:0000256" key="5">
    <source>
        <dbReference type="ARBA" id="ARBA00022692"/>
    </source>
</evidence>
<dbReference type="PANTHER" id="PTHR24223">
    <property type="entry name" value="ATP-BINDING CASSETTE SUB-FAMILY C"/>
    <property type="match status" value="1"/>
</dbReference>
<dbReference type="GO" id="GO:0016887">
    <property type="term" value="F:ATP hydrolysis activity"/>
    <property type="evidence" value="ECO:0007669"/>
    <property type="project" value="InterPro"/>
</dbReference>
<feature type="transmembrane region" description="Helical" evidence="13">
    <location>
        <begin position="561"/>
        <end position="587"/>
    </location>
</feature>
<evidence type="ECO:0000256" key="4">
    <source>
        <dbReference type="ARBA" id="ARBA00022554"/>
    </source>
</evidence>
<dbReference type="SUPFAM" id="SSF52540">
    <property type="entry name" value="P-loop containing nucleoside triphosphate hydrolases"/>
    <property type="match status" value="2"/>
</dbReference>
<dbReference type="InterPro" id="IPR056227">
    <property type="entry name" value="TMD0_ABC"/>
</dbReference>
<keyword evidence="8" id="KW-0067">ATP-binding</keyword>
<accession>A0A9W7YJ28</accession>
<protein>
    <recommendedName>
        <fullName evidence="18">P-loop containing nucleoside triphosphate hydrolase protein</fullName>
    </recommendedName>
</protein>
<evidence type="ECO:0000256" key="13">
    <source>
        <dbReference type="SAM" id="Phobius"/>
    </source>
</evidence>
<feature type="transmembrane region" description="Helical" evidence="13">
    <location>
        <begin position="1009"/>
        <end position="1029"/>
    </location>
</feature>
<dbReference type="Gene3D" id="3.40.50.300">
    <property type="entry name" value="P-loop containing nucleotide triphosphate hydrolases"/>
    <property type="match status" value="2"/>
</dbReference>
<dbReference type="PROSITE" id="PS50893">
    <property type="entry name" value="ABC_TRANSPORTER_2"/>
    <property type="match status" value="2"/>
</dbReference>
<evidence type="ECO:0000256" key="6">
    <source>
        <dbReference type="ARBA" id="ARBA00022737"/>
    </source>
</evidence>
<evidence type="ECO:0008006" key="18">
    <source>
        <dbReference type="Google" id="ProtNLM"/>
    </source>
</evidence>
<dbReference type="Gene3D" id="1.20.1560.10">
    <property type="entry name" value="ABC transporter type 1, transmembrane domain"/>
    <property type="match status" value="2"/>
</dbReference>
<dbReference type="SUPFAM" id="SSF90123">
    <property type="entry name" value="ABC transporter transmembrane region"/>
    <property type="match status" value="2"/>
</dbReference>
<comment type="similarity">
    <text evidence="2">Belongs to the ABC transporter superfamily. ABCC family. Conjugate transporter (TC 3.A.1.208) subfamily.</text>
</comment>
<feature type="transmembrane region" description="Helical" evidence="13">
    <location>
        <begin position="1091"/>
        <end position="1124"/>
    </location>
</feature>
<dbReference type="FunFam" id="1.20.1560.10:FF:000010">
    <property type="entry name" value="Multidrug resistance-associated ABC transporter"/>
    <property type="match status" value="1"/>
</dbReference>
<dbReference type="PANTHER" id="PTHR24223:SF443">
    <property type="entry name" value="MULTIDRUG-RESISTANCE LIKE PROTEIN 1, ISOFORM I"/>
    <property type="match status" value="1"/>
</dbReference>
<dbReference type="CDD" id="cd03244">
    <property type="entry name" value="ABCC_MRP_domain2"/>
    <property type="match status" value="1"/>
</dbReference>
<dbReference type="CDD" id="cd18595">
    <property type="entry name" value="ABC_6TM_MRP1_2_3_6_D1_like"/>
    <property type="match status" value="1"/>
</dbReference>
<evidence type="ECO:0000256" key="7">
    <source>
        <dbReference type="ARBA" id="ARBA00022741"/>
    </source>
</evidence>
<evidence type="ECO:0000259" key="14">
    <source>
        <dbReference type="PROSITE" id="PS50893"/>
    </source>
</evidence>
<organism evidence="16 17">
    <name type="scientific">Coemansia biformis</name>
    <dbReference type="NCBI Taxonomy" id="1286918"/>
    <lineage>
        <taxon>Eukaryota</taxon>
        <taxon>Fungi</taxon>
        <taxon>Fungi incertae sedis</taxon>
        <taxon>Zoopagomycota</taxon>
        <taxon>Kickxellomycotina</taxon>
        <taxon>Kickxellomycetes</taxon>
        <taxon>Kickxellales</taxon>
        <taxon>Kickxellaceae</taxon>
        <taxon>Coemansia</taxon>
    </lineage>
</organism>
<dbReference type="Pfam" id="PF00005">
    <property type="entry name" value="ABC_tran"/>
    <property type="match status" value="2"/>
</dbReference>
<feature type="compositionally biased region" description="Low complexity" evidence="12">
    <location>
        <begin position="863"/>
        <end position="874"/>
    </location>
</feature>
<dbReference type="CDD" id="cd03250">
    <property type="entry name" value="ABCC_MRP_domain1"/>
    <property type="match status" value="1"/>
</dbReference>
<comment type="subcellular location">
    <subcellularLocation>
        <location evidence="1">Vacuole membrane</location>
        <topology evidence="1">Multi-pass membrane protein</topology>
    </subcellularLocation>
</comment>
<feature type="domain" description="ABC transporter" evidence="14">
    <location>
        <begin position="629"/>
        <end position="853"/>
    </location>
</feature>
<dbReference type="Pfam" id="PF00664">
    <property type="entry name" value="ABC_membrane"/>
    <property type="match status" value="2"/>
</dbReference>
<dbReference type="GO" id="GO:0000329">
    <property type="term" value="C:fungal-type vacuole membrane"/>
    <property type="evidence" value="ECO:0007669"/>
    <property type="project" value="UniProtKB-ARBA"/>
</dbReference>
<keyword evidence="11 13" id="KW-0472">Membrane</keyword>
<dbReference type="PROSITE" id="PS50929">
    <property type="entry name" value="ABC_TM1F"/>
    <property type="match status" value="2"/>
</dbReference>
<gene>
    <name evidence="16" type="ORF">LPJ61_000309</name>
</gene>
<dbReference type="InterPro" id="IPR017871">
    <property type="entry name" value="ABC_transporter-like_CS"/>
</dbReference>
<keyword evidence="4" id="KW-0926">Vacuole</keyword>
<keyword evidence="9" id="KW-1278">Translocase</keyword>
<dbReference type="PROSITE" id="PS00211">
    <property type="entry name" value="ABC_TRANSPORTER_1"/>
    <property type="match status" value="2"/>
</dbReference>
<evidence type="ECO:0000256" key="10">
    <source>
        <dbReference type="ARBA" id="ARBA00022989"/>
    </source>
</evidence>
<evidence type="ECO:0000256" key="3">
    <source>
        <dbReference type="ARBA" id="ARBA00022448"/>
    </source>
</evidence>
<evidence type="ECO:0000256" key="8">
    <source>
        <dbReference type="ARBA" id="ARBA00022840"/>
    </source>
</evidence>
<keyword evidence="3" id="KW-0813">Transport</keyword>
<dbReference type="CDD" id="cd18580">
    <property type="entry name" value="ABC_6TM_ABCC_D2"/>
    <property type="match status" value="1"/>
</dbReference>
<feature type="transmembrane region" description="Helical" evidence="13">
    <location>
        <begin position="126"/>
        <end position="146"/>
    </location>
</feature>
<dbReference type="FunFam" id="3.40.50.300:FF:000074">
    <property type="entry name" value="Multidrug resistance-associated protein 5 isoform 1"/>
    <property type="match status" value="1"/>
</dbReference>
<feature type="transmembrane region" description="Helical" evidence="13">
    <location>
        <begin position="526"/>
        <end position="549"/>
    </location>
</feature>
<feature type="transmembrane region" description="Helical" evidence="13">
    <location>
        <begin position="441"/>
        <end position="460"/>
    </location>
</feature>
<feature type="domain" description="ABC transmembrane type-1" evidence="15">
    <location>
        <begin position="970"/>
        <end position="1257"/>
    </location>
</feature>
<dbReference type="FunFam" id="1.20.1560.10:FF:000020">
    <property type="entry name" value="ABC metal ion transporter"/>
    <property type="match status" value="1"/>
</dbReference>
<dbReference type="Proteomes" id="UP001143981">
    <property type="component" value="Unassembled WGS sequence"/>
</dbReference>
<dbReference type="InterPro" id="IPR003439">
    <property type="entry name" value="ABC_transporter-like_ATP-bd"/>
</dbReference>
<proteinExistence type="inferred from homology"/>
<evidence type="ECO:0000256" key="1">
    <source>
        <dbReference type="ARBA" id="ARBA00004128"/>
    </source>
</evidence>
<sequence>MAAALCPVGGEGWGPLSPSRPVDFAPCFQYGALISGLNALFVVAAAVRLRALRGRPQLPPALVAGSLFWIKVSLAVAALAVSAAELAIAAQTFPLASVFTIALGLQTVAAAAAVRLHYREQLASRVASTPLLLFWLSTVLLALMRLRTAVALDLVTTDPEAVVANTLFMLAALATLALECQPKPHRLYELPEDDDDYDDDDYCGYEGGVLGGAAGRQSLRSPEERANIFSQLTFSWMTPLLEQGFRKPLEMEDTWELARQYRPDVATAEFQRNWQAELKRPNPSLFRATARTYWMAWALAGFYKLVKDLVAFLNPILLARLIGFVSTYNTANAEPIENGYFYSVAMFVVASVQTLAFQQHWSQNQRVNCLMKISYTTAIYRKALVLSNDARQQYNVGGIVTHMSVDSQRVADFTANFAHHLWSSPLQIILALFLLYKTLGWTAFAGVVTMLVSIPTSARLSRSMRAFNKLLMGYRDQRMKVMDEVLSGIKIIKLYAWESSFIRRINDIRIRLELATVRKYGVVQALFSFVTTLLPFVVSFATFGLYSLADNVSHGPLTPQLVFVSLTLFNMLRFPLSFGPMVVPALLESMVSSRRICDFLTADEIDLAAIDHEQYDRDAPNTGPGDVLVSVDSGTFKWLSTDEPVLRDISIQCKRDELVAVIGRVGAGKSSLASAVLGDMIKCSGAVDIRGSIAYVPQQAWIMNATLRNNILFGNRFDQEFYDRVIDACALRQDIEMLPAGDLTEIGEKGINLSGGQKTRVSLARAVYARADVYILDDPLAAVDAHVGKHIFTRVLGPQGLLKSRARILITNAVQYLSSANNIVMIRDGAIVDSGTFAECMSKQGDVFEFIHKFVEEGLSTGSSNDNSNSASDAEYYEDDEAAGEQMNPVSPPGVEIRRKSTKQTLGRASVGMIHEARAHRNKRAARGAPVDTGRTMTDEVSRQGSVEWGIYATYVRACGGRNMAVFGMALLAASVSNVCANMWLKHWASSNDGTDFSGLFWSTAAHPVSYYLLIYGGLGLLGASMSSLQSLLLWTRCSIRASTNIHQSMLTGVLRSPMAFFDVTPMGRILNRFSSDLQRCDEMLPRSVSSMVSTVISVVSAVSVIAFSTPMMLAIMLPLAFVYRYLQQRYLYSSRELKRLDSTTRSPIFAHFQESIGGASTIRAYCQQPRFILDNEHRLELNTRAYYTYQSLNRWLSLRLETLGNLVMLGTTMLAIVSLQYFGYGDAGLVGLAVTYALDFTGSLNWSVRSYTEVENSMIQLERVIEYARLPQEAAEVIEDCRPDEAWPEQGVVEFKDYSTRYREGLDLVLKGLSFRVLPSQKVGIVGRTGAGKSSLTLALFRIIEAAEGHILIDGQDISQYGLFDVRSRLSIIPQDPVLFAGTVRENLDPFSQYSDQDIWRALEHAHLADVIRGKDERLEFVVTQNGENFSVGQRQLICLARALLKRAKVLVLDEATAAIDNSTDVIIQQTIRSEFKNCTVLTIAHRLNTIIDSDMILVVDGGRVAEYDTPQNLLDNESSLFAKLVEEARSSDTQ</sequence>
<name>A0A9W7YJ28_9FUNG</name>
<dbReference type="InterPro" id="IPR027417">
    <property type="entry name" value="P-loop_NTPase"/>
</dbReference>
<reference evidence="16" key="1">
    <citation type="submission" date="2022-07" db="EMBL/GenBank/DDBJ databases">
        <title>Phylogenomic reconstructions and comparative analyses of Kickxellomycotina fungi.</title>
        <authorList>
            <person name="Reynolds N.K."/>
            <person name="Stajich J.E."/>
            <person name="Barry K."/>
            <person name="Grigoriev I.V."/>
            <person name="Crous P."/>
            <person name="Smith M.E."/>
        </authorList>
    </citation>
    <scope>NUCLEOTIDE SEQUENCE</scope>
    <source>
        <strain evidence="16">BCRC 34381</strain>
    </source>
</reference>
<dbReference type="GO" id="GO:0005524">
    <property type="term" value="F:ATP binding"/>
    <property type="evidence" value="ECO:0007669"/>
    <property type="project" value="UniProtKB-KW"/>
</dbReference>
<feature type="transmembrane region" description="Helical" evidence="13">
    <location>
        <begin position="28"/>
        <end position="49"/>
    </location>
</feature>
<evidence type="ECO:0000256" key="12">
    <source>
        <dbReference type="SAM" id="MobiDB-lite"/>
    </source>
</evidence>
<dbReference type="InterPro" id="IPR050173">
    <property type="entry name" value="ABC_transporter_C-like"/>
</dbReference>
<dbReference type="InterPro" id="IPR044726">
    <property type="entry name" value="ABCC_6TM_D2"/>
</dbReference>
<dbReference type="SMART" id="SM00382">
    <property type="entry name" value="AAA"/>
    <property type="match status" value="2"/>
</dbReference>
<dbReference type="InterPro" id="IPR011527">
    <property type="entry name" value="ABC1_TM_dom"/>
</dbReference>
<keyword evidence="5 13" id="KW-0812">Transmembrane</keyword>
<evidence type="ECO:0000313" key="16">
    <source>
        <dbReference type="EMBL" id="KAJ1735865.1"/>
    </source>
</evidence>
<keyword evidence="10 13" id="KW-1133">Transmembrane helix</keyword>
<feature type="transmembrane region" description="Helical" evidence="13">
    <location>
        <begin position="61"/>
        <end position="81"/>
    </location>
</feature>
<dbReference type="GO" id="GO:0140359">
    <property type="term" value="F:ABC-type transporter activity"/>
    <property type="evidence" value="ECO:0007669"/>
    <property type="project" value="InterPro"/>
</dbReference>
<dbReference type="FunFam" id="3.40.50.300:FF:000450">
    <property type="entry name" value="ABC transporter C family member 2"/>
    <property type="match status" value="1"/>
</dbReference>
<dbReference type="InterPro" id="IPR036640">
    <property type="entry name" value="ABC1_TM_sf"/>
</dbReference>
<comment type="caution">
    <text evidence="16">The sequence shown here is derived from an EMBL/GenBank/DDBJ whole genome shotgun (WGS) entry which is preliminary data.</text>
</comment>
<feature type="transmembrane region" description="Helical" evidence="13">
    <location>
        <begin position="964"/>
        <end position="985"/>
    </location>
</feature>
<feature type="domain" description="ABC transmembrane type-1" evidence="15">
    <location>
        <begin position="298"/>
        <end position="588"/>
    </location>
</feature>
<keyword evidence="7" id="KW-0547">Nucleotide-binding</keyword>
<evidence type="ECO:0000256" key="2">
    <source>
        <dbReference type="ARBA" id="ARBA00009726"/>
    </source>
</evidence>
<feature type="transmembrane region" description="Helical" evidence="13">
    <location>
        <begin position="93"/>
        <end position="114"/>
    </location>
</feature>
<evidence type="ECO:0000256" key="11">
    <source>
        <dbReference type="ARBA" id="ARBA00023136"/>
    </source>
</evidence>
<feature type="domain" description="ABC transporter" evidence="14">
    <location>
        <begin position="1294"/>
        <end position="1528"/>
    </location>
</feature>
<keyword evidence="6" id="KW-0677">Repeat</keyword>
<evidence type="ECO:0000259" key="15">
    <source>
        <dbReference type="PROSITE" id="PS50929"/>
    </source>
</evidence>
<keyword evidence="17" id="KW-1185">Reference proteome</keyword>
<dbReference type="EMBL" id="JANBOI010000009">
    <property type="protein sequence ID" value="KAJ1735865.1"/>
    <property type="molecule type" value="Genomic_DNA"/>
</dbReference>
<evidence type="ECO:0000313" key="17">
    <source>
        <dbReference type="Proteomes" id="UP001143981"/>
    </source>
</evidence>
<evidence type="ECO:0000256" key="9">
    <source>
        <dbReference type="ARBA" id="ARBA00022967"/>
    </source>
</evidence>
<feature type="region of interest" description="Disordered" evidence="12">
    <location>
        <begin position="860"/>
        <end position="902"/>
    </location>
</feature>